<dbReference type="InterPro" id="IPR003781">
    <property type="entry name" value="CoA-bd"/>
</dbReference>
<dbReference type="Proteomes" id="UP000278475">
    <property type="component" value="Unassembled WGS sequence"/>
</dbReference>
<dbReference type="PANTHER" id="PTHR43334:SF2">
    <property type="entry name" value="ACETATE--COA LIGASE [ADP-FORMING]"/>
    <property type="match status" value="1"/>
</dbReference>
<dbReference type="PANTHER" id="PTHR43334">
    <property type="entry name" value="ACETATE--COA LIGASE [ADP-FORMING]"/>
    <property type="match status" value="1"/>
</dbReference>
<dbReference type="Gene3D" id="3.40.50.261">
    <property type="entry name" value="Succinyl-CoA synthetase domains"/>
    <property type="match status" value="2"/>
</dbReference>
<dbReference type="SUPFAM" id="SSF51735">
    <property type="entry name" value="NAD(P)-binding Rossmann-fold domains"/>
    <property type="match status" value="1"/>
</dbReference>
<dbReference type="InterPro" id="IPR032875">
    <property type="entry name" value="Succ_CoA_lig_flav_dom"/>
</dbReference>
<gene>
    <name evidence="5" type="ORF">DRJ31_11345</name>
</gene>
<reference evidence="5 6" key="1">
    <citation type="submission" date="2018-06" db="EMBL/GenBank/DDBJ databases">
        <title>Extensive metabolic versatility and redundancy in microbially diverse, dynamic hydrothermal sediments.</title>
        <authorList>
            <person name="Dombrowski N."/>
            <person name="Teske A."/>
            <person name="Baker B.J."/>
        </authorList>
    </citation>
    <scope>NUCLEOTIDE SEQUENCE [LARGE SCALE GENOMIC DNA]</scope>
    <source>
        <strain evidence="5">B66_G16</strain>
    </source>
</reference>
<evidence type="ECO:0000313" key="5">
    <source>
        <dbReference type="EMBL" id="RLE45395.1"/>
    </source>
</evidence>
<dbReference type="GO" id="GO:0016874">
    <property type="term" value="F:ligase activity"/>
    <property type="evidence" value="ECO:0007669"/>
    <property type="project" value="UniProtKB-KW"/>
</dbReference>
<organism evidence="5 6">
    <name type="scientific">Thermoproteota archaeon</name>
    <dbReference type="NCBI Taxonomy" id="2056631"/>
    <lineage>
        <taxon>Archaea</taxon>
        <taxon>Thermoproteota</taxon>
    </lineage>
</organism>
<dbReference type="EMBL" id="QMQV01000261">
    <property type="protein sequence ID" value="RLE45395.1"/>
    <property type="molecule type" value="Genomic_DNA"/>
</dbReference>
<dbReference type="AlphaFoldDB" id="A0A497EJI8"/>
<dbReference type="InterPro" id="IPR006141">
    <property type="entry name" value="Intein_N"/>
</dbReference>
<proteinExistence type="predicted"/>
<dbReference type="Pfam" id="PF13380">
    <property type="entry name" value="CoA_binding_2"/>
    <property type="match status" value="1"/>
</dbReference>
<dbReference type="Gene3D" id="3.40.50.720">
    <property type="entry name" value="NAD(P)-binding Rossmann-like Domain"/>
    <property type="match status" value="1"/>
</dbReference>
<dbReference type="GO" id="GO:0016539">
    <property type="term" value="P:intein-mediated protein splicing"/>
    <property type="evidence" value="ECO:0007669"/>
    <property type="project" value="InterPro"/>
</dbReference>
<feature type="domain" description="CoA-binding" evidence="4">
    <location>
        <begin position="41"/>
        <end position="136"/>
    </location>
</feature>
<comment type="caution">
    <text evidence="5">The sequence shown here is derived from an EMBL/GenBank/DDBJ whole genome shotgun (WGS) entry which is preliminary data.</text>
</comment>
<evidence type="ECO:0000313" key="6">
    <source>
        <dbReference type="Proteomes" id="UP000278475"/>
    </source>
</evidence>
<evidence type="ECO:0000259" key="4">
    <source>
        <dbReference type="SMART" id="SM00881"/>
    </source>
</evidence>
<accession>A0A497EJI8</accession>
<keyword evidence="1" id="KW-0436">Ligase</keyword>
<name>A0A497EJI8_9CREN</name>
<dbReference type="PROSITE" id="PS50817">
    <property type="entry name" value="INTEIN_N_TER"/>
    <property type="match status" value="1"/>
</dbReference>
<feature type="non-terminal residue" evidence="5">
    <location>
        <position position="1"/>
    </location>
</feature>
<dbReference type="SUPFAM" id="SSF52210">
    <property type="entry name" value="Succinyl-CoA synthetase domains"/>
    <property type="match status" value="2"/>
</dbReference>
<evidence type="ECO:0000256" key="1">
    <source>
        <dbReference type="ARBA" id="ARBA00022598"/>
    </source>
</evidence>
<keyword evidence="3" id="KW-0067">ATP-binding</keyword>
<dbReference type="InterPro" id="IPR036291">
    <property type="entry name" value="NAD(P)-bd_dom_sf"/>
</dbReference>
<dbReference type="SMART" id="SM00881">
    <property type="entry name" value="CoA_binding"/>
    <property type="match status" value="1"/>
</dbReference>
<keyword evidence="2" id="KW-0547">Nucleotide-binding</keyword>
<evidence type="ECO:0000256" key="3">
    <source>
        <dbReference type="ARBA" id="ARBA00022840"/>
    </source>
</evidence>
<dbReference type="InterPro" id="IPR051538">
    <property type="entry name" value="Acyl-CoA_Synth/Transferase"/>
</dbReference>
<evidence type="ECO:0000256" key="2">
    <source>
        <dbReference type="ARBA" id="ARBA00022741"/>
    </source>
</evidence>
<protein>
    <submittedName>
        <fullName evidence="5">Acyl-CoA synthetase (NDP forming)</fullName>
    </submittedName>
</protein>
<dbReference type="GO" id="GO:0005524">
    <property type="term" value="F:ATP binding"/>
    <property type="evidence" value="ECO:0007669"/>
    <property type="project" value="UniProtKB-KW"/>
</dbReference>
<dbReference type="InterPro" id="IPR016102">
    <property type="entry name" value="Succinyl-CoA_synth-like"/>
</dbReference>
<dbReference type="Pfam" id="PF13607">
    <property type="entry name" value="Succ_CoA_lig"/>
    <property type="match status" value="1"/>
</dbReference>
<sequence>IVEMDLNPIFVYENDYAVVDARMWVGKRREFEKKIGNLDSLFYPKSVAVIGASRTVGKPGYNIVWNLKQHGFKGKIYPVNPNADRILDLKCYPAILDIPDKVDLAIIAVPARIVPQIMKDCAEKGVKGVVIVSSGFSEEGEKGAAYEREVIRIAKKSNIRIFGPNTTGVLNTDNGFITTFAILPTLRYGNIGIIAQTGLFLGIMMTHVATNHPSIGFSKVIGMGNKIDVEDYEVLDFLLRDRNTKVIGMYIEGFRNGRAFYEVAKGARKPIVVFKSGRSEYGQKAALSHTASLCGDDNVFDAVCRQANIIRVFNFEEMFNVTKALSLQPLPKGDRVAVVHYTGSGCVQGADAVYFANLKLAELESRTVKKIEEVTPDWHGVNNPIDIWPMVEYFGPYKAYNVTIEALLNDENVDALVVALWAGSEIITTAYHPDFSKLREFGKPIYFVVEGARDAVFETKNSYELNGFPVYPDVITAVGVLGKVTAYAKKLKERSNELGLSR</sequence>